<evidence type="ECO:0000256" key="13">
    <source>
        <dbReference type="ARBA" id="ARBA00023237"/>
    </source>
</evidence>
<dbReference type="EMBL" id="QGGO01000011">
    <property type="protein sequence ID" value="PWK26587.1"/>
    <property type="molecule type" value="Genomic_DNA"/>
</dbReference>
<keyword evidence="12" id="KW-0564">Palmitate</keyword>
<dbReference type="Gene3D" id="3.30.1950.10">
    <property type="entry name" value="wza like domain"/>
    <property type="match status" value="1"/>
</dbReference>
<evidence type="ECO:0000256" key="1">
    <source>
        <dbReference type="ARBA" id="ARBA00004571"/>
    </source>
</evidence>
<evidence type="ECO:0000256" key="9">
    <source>
        <dbReference type="ARBA" id="ARBA00023065"/>
    </source>
</evidence>
<dbReference type="InterPro" id="IPR019554">
    <property type="entry name" value="Soluble_ligand-bd"/>
</dbReference>
<evidence type="ECO:0000256" key="3">
    <source>
        <dbReference type="ARBA" id="ARBA00022448"/>
    </source>
</evidence>
<name>A0A316E7A3_9BACT</name>
<dbReference type="PANTHER" id="PTHR33619">
    <property type="entry name" value="POLYSACCHARIDE EXPORT PROTEIN GFCE-RELATED"/>
    <property type="match status" value="1"/>
</dbReference>
<comment type="caution">
    <text evidence="19">The sequence shown here is derived from an EMBL/GenBank/DDBJ whole genome shotgun (WGS) entry which is preliminary data.</text>
</comment>
<keyword evidence="20" id="KW-1185">Reference proteome</keyword>
<evidence type="ECO:0000256" key="2">
    <source>
        <dbReference type="ARBA" id="ARBA00009450"/>
    </source>
</evidence>
<feature type="domain" description="Soluble ligand binding" evidence="17">
    <location>
        <begin position="738"/>
        <end position="780"/>
    </location>
</feature>
<accession>A0A316E7A3</accession>
<keyword evidence="3" id="KW-0813">Transport</keyword>
<keyword evidence="7" id="KW-0732">Signal</keyword>
<dbReference type="GO" id="GO:0046930">
    <property type="term" value="C:pore complex"/>
    <property type="evidence" value="ECO:0007669"/>
    <property type="project" value="UniProtKB-KW"/>
</dbReference>
<keyword evidence="15" id="KW-1133">Transmembrane helix</keyword>
<organism evidence="19 20">
    <name type="scientific">Arcicella aurantiaca</name>
    <dbReference type="NCBI Taxonomy" id="591202"/>
    <lineage>
        <taxon>Bacteria</taxon>
        <taxon>Pseudomonadati</taxon>
        <taxon>Bacteroidota</taxon>
        <taxon>Cytophagia</taxon>
        <taxon>Cytophagales</taxon>
        <taxon>Flectobacillaceae</taxon>
        <taxon>Arcicella</taxon>
    </lineage>
</organism>
<dbReference type="InterPro" id="IPR049712">
    <property type="entry name" value="Poly_export"/>
</dbReference>
<dbReference type="Proteomes" id="UP000245489">
    <property type="component" value="Unassembled WGS sequence"/>
</dbReference>
<evidence type="ECO:0000256" key="4">
    <source>
        <dbReference type="ARBA" id="ARBA00022452"/>
    </source>
</evidence>
<dbReference type="Pfam" id="PF10531">
    <property type="entry name" value="SLBB"/>
    <property type="match status" value="2"/>
</dbReference>
<evidence type="ECO:0000256" key="15">
    <source>
        <dbReference type="SAM" id="Phobius"/>
    </source>
</evidence>
<proteinExistence type="inferred from homology"/>
<evidence type="ECO:0000256" key="14">
    <source>
        <dbReference type="ARBA" id="ARBA00023288"/>
    </source>
</evidence>
<keyword evidence="13" id="KW-0998">Cell outer membrane</keyword>
<keyword evidence="11 15" id="KW-0472">Membrane</keyword>
<feature type="domain" description="SLBB" evidence="18">
    <location>
        <begin position="227"/>
        <end position="304"/>
    </location>
</feature>
<dbReference type="GO" id="GO:0015288">
    <property type="term" value="F:porin activity"/>
    <property type="evidence" value="ECO:0007669"/>
    <property type="project" value="UniProtKB-KW"/>
</dbReference>
<evidence type="ECO:0000259" key="18">
    <source>
        <dbReference type="Pfam" id="PF22461"/>
    </source>
</evidence>
<protein>
    <submittedName>
        <fullName evidence="19">Protein involved in polysaccharide export with SLBB domain</fullName>
    </submittedName>
</protein>
<keyword evidence="6 15" id="KW-0812">Transmembrane</keyword>
<keyword evidence="5" id="KW-0762">Sugar transport</keyword>
<keyword evidence="10" id="KW-0626">Porin</keyword>
<evidence type="ECO:0000256" key="10">
    <source>
        <dbReference type="ARBA" id="ARBA00023114"/>
    </source>
</evidence>
<evidence type="ECO:0000256" key="5">
    <source>
        <dbReference type="ARBA" id="ARBA00022597"/>
    </source>
</evidence>
<comment type="subcellular location">
    <subcellularLocation>
        <location evidence="1">Cell outer membrane</location>
        <topology evidence="1">Multi-pass membrane protein</topology>
    </subcellularLocation>
</comment>
<dbReference type="PANTHER" id="PTHR33619:SF3">
    <property type="entry name" value="POLYSACCHARIDE EXPORT PROTEIN GFCE-RELATED"/>
    <property type="match status" value="1"/>
</dbReference>
<evidence type="ECO:0000313" key="20">
    <source>
        <dbReference type="Proteomes" id="UP000245489"/>
    </source>
</evidence>
<reference evidence="19 20" key="1">
    <citation type="submission" date="2018-05" db="EMBL/GenBank/DDBJ databases">
        <title>Genomic Encyclopedia of Archaeal and Bacterial Type Strains, Phase II (KMG-II): from individual species to whole genera.</title>
        <authorList>
            <person name="Goeker M."/>
        </authorList>
    </citation>
    <scope>NUCLEOTIDE SEQUENCE [LARGE SCALE GENOMIC DNA]</scope>
    <source>
        <strain evidence="19 20">DSM 22214</strain>
    </source>
</reference>
<dbReference type="Pfam" id="PF02563">
    <property type="entry name" value="Poly_export"/>
    <property type="match status" value="1"/>
</dbReference>
<feature type="domain" description="Polysaccharide export protein N-terminal" evidence="16">
    <location>
        <begin position="136"/>
        <end position="201"/>
    </location>
</feature>
<dbReference type="GO" id="GO:0009279">
    <property type="term" value="C:cell outer membrane"/>
    <property type="evidence" value="ECO:0007669"/>
    <property type="project" value="UniProtKB-SubCell"/>
</dbReference>
<sequence>MSKITLAIRYCKEMNSLTHFTPTKKLLVLLFIFATFLPTENVLSQGFSLGSLQNLTFPTQMPRTSTATSSAPTTTARKVVESGKEQAISDSIKSARSASSVAPVVDSAAMSIRKKLYGFNIFNNPNISFETSLKIPTPKNYILGTDDELLIDINGFSEEHYNLPITSEGYIKVPKVGNIFVSGITIEEAKRRITDRLSKIYVGLKSYNGAAPNTTATVSLGSIRTIRVSILGDVVAPGTYSVSSLSRVMNALYLAGGPNENGTFREIKVIRDKKLIAQVDLYDLLTTGNLRQNISLQDQDIIQVGSYKSRVEIKGQIKKPAIFENLPNESLERIIAEYGNGFLPDAYRQVLKVQRFTDKEIKLIDLNSDLLSSFYPKSGDVITVEQILTNRIENAVTLDGAVFRSGRYSINDNPTLTKLIKRAEGFKQDAFLKRISITRLREDLTKENISVNYNDIVSGKTPDIALHREDIIMVYSVLDLMETYTVRIQGEINLKGSAPVAPAVTSGSTGVSDTPSTSAVSETPIGSFPYIKNMTVEDLIQKAGGLKESAATGRIEVIRRKKNIGKDDPAQITSTIGEKFNFSINNDLSINETASKFILEPFDEVFVRSSPNYEKQQFVSIEGQVIFPGVYALERKDEKLSEILKRVGGLNAQAYPKGATLIRKFKITKQEADRKRAQLSDLSDNSSGVSVKVEEVKEETEESIGIDLAKALENPGSIADMLLQDGDIIRIPKEPQTVRMQGEVLYPTSTRFLDGMSFKHYISEAGGFTEMSARRRSYIIYANGSVDRTRKLVGLFNIYPKVEPGSEIVVPKLNTKTGATQQLIQTIVAVSTVLSSTVGLLALLRTLK</sequence>
<dbReference type="Pfam" id="PF22461">
    <property type="entry name" value="SLBB_2"/>
    <property type="match status" value="1"/>
</dbReference>
<dbReference type="GO" id="GO:0015159">
    <property type="term" value="F:polysaccharide transmembrane transporter activity"/>
    <property type="evidence" value="ECO:0007669"/>
    <property type="project" value="InterPro"/>
</dbReference>
<dbReference type="RefSeq" id="WP_109743161.1">
    <property type="nucleotide sequence ID" value="NZ_QGGO01000011.1"/>
</dbReference>
<evidence type="ECO:0000256" key="11">
    <source>
        <dbReference type="ARBA" id="ARBA00023136"/>
    </source>
</evidence>
<evidence type="ECO:0000259" key="16">
    <source>
        <dbReference type="Pfam" id="PF02563"/>
    </source>
</evidence>
<feature type="transmembrane region" description="Helical" evidence="15">
    <location>
        <begin position="823"/>
        <end position="844"/>
    </location>
</feature>
<keyword evidence="8" id="KW-0625">Polysaccharide transport</keyword>
<feature type="domain" description="Soluble ligand binding" evidence="17">
    <location>
        <begin position="526"/>
        <end position="562"/>
    </location>
</feature>
<dbReference type="Gene3D" id="3.10.560.10">
    <property type="entry name" value="Outer membrane lipoprotein wza domain like"/>
    <property type="match status" value="5"/>
</dbReference>
<keyword evidence="4" id="KW-1134">Transmembrane beta strand</keyword>
<comment type="similarity">
    <text evidence="2">Belongs to the BexD/CtrA/VexA family.</text>
</comment>
<evidence type="ECO:0000256" key="8">
    <source>
        <dbReference type="ARBA" id="ARBA00023047"/>
    </source>
</evidence>
<dbReference type="AlphaFoldDB" id="A0A316E7A3"/>
<dbReference type="OrthoDB" id="9808948at2"/>
<gene>
    <name evidence="19" type="ORF">LV89_02436</name>
</gene>
<evidence type="ECO:0000313" key="19">
    <source>
        <dbReference type="EMBL" id="PWK26587.1"/>
    </source>
</evidence>
<evidence type="ECO:0000256" key="12">
    <source>
        <dbReference type="ARBA" id="ARBA00023139"/>
    </source>
</evidence>
<evidence type="ECO:0000259" key="17">
    <source>
        <dbReference type="Pfam" id="PF10531"/>
    </source>
</evidence>
<dbReference type="GO" id="GO:0006811">
    <property type="term" value="P:monoatomic ion transport"/>
    <property type="evidence" value="ECO:0007669"/>
    <property type="project" value="UniProtKB-KW"/>
</dbReference>
<evidence type="ECO:0000256" key="6">
    <source>
        <dbReference type="ARBA" id="ARBA00022692"/>
    </source>
</evidence>
<dbReference type="InterPro" id="IPR003715">
    <property type="entry name" value="Poly_export_N"/>
</dbReference>
<dbReference type="InterPro" id="IPR054765">
    <property type="entry name" value="SLBB_dom"/>
</dbReference>
<keyword evidence="9" id="KW-0406">Ion transport</keyword>
<keyword evidence="14" id="KW-0449">Lipoprotein</keyword>
<evidence type="ECO:0000256" key="7">
    <source>
        <dbReference type="ARBA" id="ARBA00022729"/>
    </source>
</evidence>